<dbReference type="GO" id="GO:0005737">
    <property type="term" value="C:cytoplasm"/>
    <property type="evidence" value="ECO:0007669"/>
    <property type="project" value="UniProtKB-SubCell"/>
</dbReference>
<feature type="binding site" evidence="6">
    <location>
        <position position="195"/>
    </location>
    <ligand>
        <name>NAD(+)</name>
        <dbReference type="ChEBI" id="CHEBI:57540"/>
    </ligand>
</feature>
<dbReference type="SUPFAM" id="SSF50129">
    <property type="entry name" value="GroES-like"/>
    <property type="match status" value="1"/>
</dbReference>
<dbReference type="STRING" id="1123014.SAMN02745746_00560"/>
<dbReference type="EC" id="1.1.1.103" evidence="6 7"/>
<dbReference type="Gene3D" id="3.40.50.720">
    <property type="entry name" value="NAD(P)-binding Rossmann-like Domain"/>
    <property type="match status" value="1"/>
</dbReference>
<dbReference type="PANTHER" id="PTHR43401:SF2">
    <property type="entry name" value="L-THREONINE 3-DEHYDROGENASE"/>
    <property type="match status" value="1"/>
</dbReference>
<proteinExistence type="inferred from homology"/>
<evidence type="ECO:0000313" key="10">
    <source>
        <dbReference type="Proteomes" id="UP000192920"/>
    </source>
</evidence>
<feature type="binding site" evidence="6">
    <location>
        <begin position="262"/>
        <end position="264"/>
    </location>
    <ligand>
        <name>NAD(+)</name>
        <dbReference type="ChEBI" id="CHEBI:57540"/>
    </ligand>
</feature>
<dbReference type="InterPro" id="IPR002328">
    <property type="entry name" value="ADH_Zn_CS"/>
</dbReference>
<feature type="binding site" evidence="6">
    <location>
        <position position="99"/>
    </location>
    <ligand>
        <name>Zn(2+)</name>
        <dbReference type="ChEBI" id="CHEBI:29105"/>
        <label>2</label>
    </ligand>
</feature>
<evidence type="ECO:0000313" key="9">
    <source>
        <dbReference type="EMBL" id="SME98905.1"/>
    </source>
</evidence>
<comment type="cofactor">
    <cofactor evidence="6">
        <name>Zn(2+)</name>
        <dbReference type="ChEBI" id="CHEBI:29105"/>
    </cofactor>
    <text evidence="6">Binds 2 Zn(2+) ions per subunit.</text>
</comment>
<dbReference type="SMART" id="SM00829">
    <property type="entry name" value="PKS_ER"/>
    <property type="match status" value="1"/>
</dbReference>
<dbReference type="NCBIfam" id="TIGR00692">
    <property type="entry name" value="tdh"/>
    <property type="match status" value="1"/>
</dbReference>
<dbReference type="Pfam" id="PF08240">
    <property type="entry name" value="ADH_N"/>
    <property type="match status" value="1"/>
</dbReference>
<keyword evidence="1 6" id="KW-0963">Cytoplasm</keyword>
<evidence type="ECO:0000256" key="1">
    <source>
        <dbReference type="ARBA" id="ARBA00022490"/>
    </source>
</evidence>
<dbReference type="Pfam" id="PF00107">
    <property type="entry name" value="ADH_zinc_N"/>
    <property type="match status" value="1"/>
</dbReference>
<keyword evidence="10" id="KW-1185">Reference proteome</keyword>
<feature type="active site" description="Charge relay system" evidence="6">
    <location>
        <position position="40"/>
    </location>
</feature>
<dbReference type="Gene3D" id="3.90.180.10">
    <property type="entry name" value="Medium-chain alcohol dehydrogenases, catalytic domain"/>
    <property type="match status" value="1"/>
</dbReference>
<comment type="similarity">
    <text evidence="6">Belongs to the zinc-containing alcohol dehydrogenase family.</text>
</comment>
<evidence type="ECO:0000256" key="4">
    <source>
        <dbReference type="ARBA" id="ARBA00023002"/>
    </source>
</evidence>
<comment type="subcellular location">
    <subcellularLocation>
        <location evidence="6">Cytoplasm</location>
    </subcellularLocation>
</comment>
<evidence type="ECO:0000256" key="2">
    <source>
        <dbReference type="ARBA" id="ARBA00022723"/>
    </source>
</evidence>
<dbReference type="PANTHER" id="PTHR43401">
    <property type="entry name" value="L-THREONINE 3-DEHYDROGENASE"/>
    <property type="match status" value="1"/>
</dbReference>
<feature type="binding site" evidence="6">
    <location>
        <begin position="286"/>
        <end position="287"/>
    </location>
    <ligand>
        <name>NAD(+)</name>
        <dbReference type="ChEBI" id="CHEBI:57540"/>
    </ligand>
</feature>
<dbReference type="InterPro" id="IPR036291">
    <property type="entry name" value="NAD(P)-bd_dom_sf"/>
</dbReference>
<dbReference type="RefSeq" id="WP_085274916.1">
    <property type="nucleotide sequence ID" value="NZ_FXAG01000002.1"/>
</dbReference>
<accession>A0A1Y6BDG0</accession>
<feature type="binding site" evidence="6">
    <location>
        <position position="38"/>
    </location>
    <ligand>
        <name>Zn(2+)</name>
        <dbReference type="ChEBI" id="CHEBI:29105"/>
        <label>1</label>
        <note>catalytic</note>
    </ligand>
</feature>
<evidence type="ECO:0000256" key="6">
    <source>
        <dbReference type="HAMAP-Rule" id="MF_00627"/>
    </source>
</evidence>
<dbReference type="AlphaFoldDB" id="A0A1Y6BDG0"/>
<evidence type="ECO:0000259" key="8">
    <source>
        <dbReference type="SMART" id="SM00829"/>
    </source>
</evidence>
<feature type="active site" description="Charge relay system" evidence="6">
    <location>
        <position position="43"/>
    </location>
</feature>
<feature type="binding site" evidence="6">
    <location>
        <position position="63"/>
    </location>
    <ligand>
        <name>Zn(2+)</name>
        <dbReference type="ChEBI" id="CHEBI:29105"/>
        <label>1</label>
        <note>catalytic</note>
    </ligand>
</feature>
<keyword evidence="3 6" id="KW-0862">Zinc</keyword>
<feature type="binding site" evidence="6">
    <location>
        <position position="175"/>
    </location>
    <ligand>
        <name>NAD(+)</name>
        <dbReference type="ChEBI" id="CHEBI:57540"/>
    </ligand>
</feature>
<keyword evidence="5 6" id="KW-0520">NAD</keyword>
<sequence>MKALAKLKAERGLSMTDVPVPEIGHNDLLIKITKTAICGTDIHIWNWDEWAQKTIPVPMHVGHEYVGVVAGIGSEVQGFTLGQRVSGEGHITCGYCRNCRAGRRHLCRNTIGVGVNRPGAFAEYLVIPAFNAFPIPDDISDDLASIFDPFGNAVHTALSFNLVGEDVLITGAGPIGIMAVAIARHVGARHVVITDVNDYRLELARKMGASRTVNVATEDLKTVMGELHMTEGFDVGLEMSGNPQAFRQMLETMNHGGKIALLGIPPENTAIDWNQVIFKGLEIKGIYGREMFETWYKMVALLQSGLKLDPIITHHFKVDDFEQGFAAMLSGQSGKVILDWQGV</sequence>
<comment type="subunit">
    <text evidence="6">Homotetramer.</text>
</comment>
<keyword evidence="4 6" id="KW-0560">Oxidoreductase</keyword>
<dbReference type="SUPFAM" id="SSF51735">
    <property type="entry name" value="NAD(P)-binding Rossmann-fold domains"/>
    <property type="match status" value="1"/>
</dbReference>
<feature type="binding site" evidence="6">
    <location>
        <position position="93"/>
    </location>
    <ligand>
        <name>Zn(2+)</name>
        <dbReference type="ChEBI" id="CHEBI:29105"/>
        <label>2</label>
    </ligand>
</feature>
<evidence type="ECO:0000256" key="3">
    <source>
        <dbReference type="ARBA" id="ARBA00022833"/>
    </source>
</evidence>
<dbReference type="InterPro" id="IPR020843">
    <property type="entry name" value="ER"/>
</dbReference>
<dbReference type="UniPathway" id="UPA00046">
    <property type="reaction ID" value="UER00505"/>
</dbReference>
<dbReference type="InterPro" id="IPR013149">
    <property type="entry name" value="ADH-like_C"/>
</dbReference>
<dbReference type="Proteomes" id="UP000192920">
    <property type="component" value="Unassembled WGS sequence"/>
</dbReference>
<gene>
    <name evidence="6" type="primary">tdh</name>
    <name evidence="9" type="ORF">SAMN02745746_00560</name>
</gene>
<keyword evidence="2 6" id="KW-0479">Metal-binding</keyword>
<dbReference type="InterPro" id="IPR004627">
    <property type="entry name" value="L-Threonine_3-DHase"/>
</dbReference>
<dbReference type="GO" id="GO:0008270">
    <property type="term" value="F:zinc ion binding"/>
    <property type="evidence" value="ECO:0007669"/>
    <property type="project" value="UniProtKB-UniRule"/>
</dbReference>
<dbReference type="InterPro" id="IPR013154">
    <property type="entry name" value="ADH-like_N"/>
</dbReference>
<comment type="catalytic activity">
    <reaction evidence="6">
        <text>L-threonine + NAD(+) = (2S)-2-amino-3-oxobutanoate + NADH + H(+)</text>
        <dbReference type="Rhea" id="RHEA:13161"/>
        <dbReference type="ChEBI" id="CHEBI:15378"/>
        <dbReference type="ChEBI" id="CHEBI:57540"/>
        <dbReference type="ChEBI" id="CHEBI:57926"/>
        <dbReference type="ChEBI" id="CHEBI:57945"/>
        <dbReference type="ChEBI" id="CHEBI:78948"/>
        <dbReference type="EC" id="1.1.1.103"/>
    </reaction>
</comment>
<feature type="binding site" evidence="6">
    <location>
        <position position="200"/>
    </location>
    <ligand>
        <name>NAD(+)</name>
        <dbReference type="ChEBI" id="CHEBI:57540"/>
    </ligand>
</feature>
<dbReference type="InterPro" id="IPR011032">
    <property type="entry name" value="GroES-like_sf"/>
</dbReference>
<dbReference type="GO" id="GO:0019518">
    <property type="term" value="P:L-threonine catabolic process to glycine"/>
    <property type="evidence" value="ECO:0007669"/>
    <property type="project" value="UniProtKB-UniPathway"/>
</dbReference>
<dbReference type="PROSITE" id="PS00059">
    <property type="entry name" value="ADH_ZINC"/>
    <property type="match status" value="1"/>
</dbReference>
<organism evidence="9 10">
    <name type="scientific">Pseudogulbenkiania subflava DSM 22618</name>
    <dbReference type="NCBI Taxonomy" id="1123014"/>
    <lineage>
        <taxon>Bacteria</taxon>
        <taxon>Pseudomonadati</taxon>
        <taxon>Pseudomonadota</taxon>
        <taxon>Betaproteobacteria</taxon>
        <taxon>Neisseriales</taxon>
        <taxon>Chromobacteriaceae</taxon>
        <taxon>Pseudogulbenkiania</taxon>
    </lineage>
</organism>
<feature type="binding site" evidence="6">
    <location>
        <position position="64"/>
    </location>
    <ligand>
        <name>Zn(2+)</name>
        <dbReference type="ChEBI" id="CHEBI:29105"/>
        <label>1</label>
        <note>catalytic</note>
    </ligand>
</feature>
<feature type="binding site" evidence="6">
    <location>
        <position position="107"/>
    </location>
    <ligand>
        <name>Zn(2+)</name>
        <dbReference type="ChEBI" id="CHEBI:29105"/>
        <label>2</label>
    </ligand>
</feature>
<feature type="site" description="Important for catalytic activity for the proton relay mechanism but does not participate directly in the coordination of zinc atom" evidence="6">
    <location>
        <position position="148"/>
    </location>
</feature>
<evidence type="ECO:0000256" key="7">
    <source>
        <dbReference type="NCBIfam" id="TIGR00692"/>
    </source>
</evidence>
<dbReference type="HAMAP" id="MF_00627">
    <property type="entry name" value="Thr_dehydrog"/>
    <property type="match status" value="1"/>
</dbReference>
<dbReference type="GO" id="GO:0008743">
    <property type="term" value="F:L-threonine 3-dehydrogenase activity"/>
    <property type="evidence" value="ECO:0007669"/>
    <property type="project" value="UniProtKB-UniRule"/>
</dbReference>
<comment type="function">
    <text evidence="6">Catalyzes the NAD(+)-dependent oxidation of L-threonine to 2-amino-3-ketobutyrate.</text>
</comment>
<feature type="domain" description="Enoyl reductase (ER)" evidence="8">
    <location>
        <begin position="2"/>
        <end position="338"/>
    </location>
</feature>
<comment type="pathway">
    <text evidence="6">Amino-acid degradation; L-threonine degradation via oxydo-reductase pathway; glycine from L-threonine: step 1/2.</text>
</comment>
<dbReference type="InterPro" id="IPR050129">
    <property type="entry name" value="Zn_alcohol_dh"/>
</dbReference>
<reference evidence="10" key="1">
    <citation type="submission" date="2017-04" db="EMBL/GenBank/DDBJ databases">
        <authorList>
            <person name="Varghese N."/>
            <person name="Submissions S."/>
        </authorList>
    </citation>
    <scope>NUCLEOTIDE SEQUENCE [LARGE SCALE GENOMIC DNA]</scope>
    <source>
        <strain evidence="10">DSM 22618</strain>
    </source>
</reference>
<dbReference type="EMBL" id="FXAG01000002">
    <property type="protein sequence ID" value="SME98905.1"/>
    <property type="molecule type" value="Genomic_DNA"/>
</dbReference>
<evidence type="ECO:0000256" key="5">
    <source>
        <dbReference type="ARBA" id="ARBA00023027"/>
    </source>
</evidence>
<dbReference type="NCBIfam" id="NF003808">
    <property type="entry name" value="PRK05396.1"/>
    <property type="match status" value="1"/>
</dbReference>
<name>A0A1Y6BDG0_9NEIS</name>
<feature type="binding site" evidence="6">
    <location>
        <position position="96"/>
    </location>
    <ligand>
        <name>Zn(2+)</name>
        <dbReference type="ChEBI" id="CHEBI:29105"/>
        <label>2</label>
    </ligand>
</feature>
<protein>
    <recommendedName>
        <fullName evidence="6 7">L-threonine 3-dehydrogenase</fullName>
        <shortName evidence="6">TDH</shortName>
        <ecNumber evidence="6 7">1.1.1.103</ecNumber>
    </recommendedName>
</protein>